<gene>
    <name evidence="3" type="ORF">H5V45_02585</name>
</gene>
<organism evidence="3 4">
    <name type="scientific">Nocardioides luti</name>
    <dbReference type="NCBI Taxonomy" id="2761101"/>
    <lineage>
        <taxon>Bacteria</taxon>
        <taxon>Bacillati</taxon>
        <taxon>Actinomycetota</taxon>
        <taxon>Actinomycetes</taxon>
        <taxon>Propionibacteriales</taxon>
        <taxon>Nocardioidaceae</taxon>
        <taxon>Nocardioides</taxon>
    </lineage>
</organism>
<name>A0A7X0RDC4_9ACTN</name>
<dbReference type="Pfam" id="PF01569">
    <property type="entry name" value="PAP2"/>
    <property type="match status" value="1"/>
</dbReference>
<feature type="transmembrane region" description="Helical" evidence="1">
    <location>
        <begin position="166"/>
        <end position="186"/>
    </location>
</feature>
<proteinExistence type="predicted"/>
<keyword evidence="1" id="KW-0812">Transmembrane</keyword>
<dbReference type="Gene3D" id="1.20.144.10">
    <property type="entry name" value="Phosphatidic acid phosphatase type 2/haloperoxidase"/>
    <property type="match status" value="1"/>
</dbReference>
<dbReference type="SUPFAM" id="SSF48317">
    <property type="entry name" value="Acid phosphatase/Vanadium-dependent haloperoxidase"/>
    <property type="match status" value="1"/>
</dbReference>
<feature type="domain" description="Phosphatidic acid phosphatase type 2/haloperoxidase" evidence="2">
    <location>
        <begin position="96"/>
        <end position="207"/>
    </location>
</feature>
<feature type="transmembrane region" description="Helical" evidence="1">
    <location>
        <begin position="96"/>
        <end position="116"/>
    </location>
</feature>
<dbReference type="RefSeq" id="WP_185251497.1">
    <property type="nucleotide sequence ID" value="NZ_JACKXE010000001.1"/>
</dbReference>
<dbReference type="InterPro" id="IPR000326">
    <property type="entry name" value="PAP2/HPO"/>
</dbReference>
<feature type="transmembrane region" description="Helical" evidence="1">
    <location>
        <begin position="65"/>
        <end position="89"/>
    </location>
</feature>
<feature type="transmembrane region" description="Helical" evidence="1">
    <location>
        <begin position="136"/>
        <end position="159"/>
    </location>
</feature>
<dbReference type="AlphaFoldDB" id="A0A7X0RDC4"/>
<protein>
    <submittedName>
        <fullName evidence="3">Phosphatase PAP2 family protein</fullName>
    </submittedName>
</protein>
<feature type="transmembrane region" description="Helical" evidence="1">
    <location>
        <begin position="192"/>
        <end position="211"/>
    </location>
</feature>
<dbReference type="EMBL" id="JACKXE010000001">
    <property type="protein sequence ID" value="MBB6626199.1"/>
    <property type="molecule type" value="Genomic_DNA"/>
</dbReference>
<comment type="caution">
    <text evidence="3">The sequence shown here is derived from an EMBL/GenBank/DDBJ whole genome shotgun (WGS) entry which is preliminary data.</text>
</comment>
<evidence type="ECO:0000259" key="2">
    <source>
        <dbReference type="SMART" id="SM00014"/>
    </source>
</evidence>
<keyword evidence="1" id="KW-0472">Membrane</keyword>
<dbReference type="InterPro" id="IPR036938">
    <property type="entry name" value="PAP2/HPO_sf"/>
</dbReference>
<evidence type="ECO:0000313" key="4">
    <source>
        <dbReference type="Proteomes" id="UP000523955"/>
    </source>
</evidence>
<dbReference type="Proteomes" id="UP000523955">
    <property type="component" value="Unassembled WGS sequence"/>
</dbReference>
<evidence type="ECO:0000256" key="1">
    <source>
        <dbReference type="SAM" id="Phobius"/>
    </source>
</evidence>
<feature type="transmembrane region" description="Helical" evidence="1">
    <location>
        <begin position="7"/>
        <end position="32"/>
    </location>
</feature>
<dbReference type="SMART" id="SM00014">
    <property type="entry name" value="acidPPc"/>
    <property type="match status" value="1"/>
</dbReference>
<accession>A0A7X0RDC4</accession>
<sequence length="220" mass="23726">MSRAPRPAAAAGIVVVSWAAILGVVVGFGWLITHQLKSSVNPWDNDVSRWFADQRSSTLNPLGDIGTFFGETMVGWGVAALAAVVFCVWRRTWLPALFMGLVAAGIGGLYAITTSIDTRQRPPVKILDPGLVPDHSFPSGHVATAVAAYGGIVLLSLVYARASRRWVWLLLVLPVFVLLARLYQGAHHLTDVLTSVVYASVWLLVLSRTVLSRVPVSSGR</sequence>
<evidence type="ECO:0000313" key="3">
    <source>
        <dbReference type="EMBL" id="MBB6626199.1"/>
    </source>
</evidence>
<reference evidence="3 4" key="1">
    <citation type="submission" date="2020-08" db="EMBL/GenBank/DDBJ databases">
        <authorList>
            <person name="Seo M.-J."/>
        </authorList>
    </citation>
    <scope>NUCLEOTIDE SEQUENCE [LARGE SCALE GENOMIC DNA]</scope>
    <source>
        <strain evidence="3 4">KIGAM211</strain>
    </source>
</reference>
<keyword evidence="4" id="KW-1185">Reference proteome</keyword>
<keyword evidence="1" id="KW-1133">Transmembrane helix</keyword>